<dbReference type="InterPro" id="IPR016181">
    <property type="entry name" value="Acyl_CoA_acyltransferase"/>
</dbReference>
<protein>
    <submittedName>
        <fullName evidence="1">GNAT family N-acetyltransferase</fullName>
    </submittedName>
</protein>
<dbReference type="Gene3D" id="3.40.630.30">
    <property type="match status" value="1"/>
</dbReference>
<proteinExistence type="predicted"/>
<dbReference type="SUPFAM" id="SSF55729">
    <property type="entry name" value="Acyl-CoA N-acyltransferases (Nat)"/>
    <property type="match status" value="1"/>
</dbReference>
<keyword evidence="2" id="KW-1185">Reference proteome</keyword>
<sequence length="166" mass="19583">MYMFCENDKLYLRPLILKDSDFIYELKEKNKNFILNYAEVSKNAQKEKIKNSISKDDELYLLITLKETSNHIGYIHSKFFNNGKIADIDFVINENNSKLMEESLILFRKELFKQGCIRLECNICSSNLLGKKILENLDFNLEGTKEMSYFNNNNFFDILVFASLNR</sequence>
<dbReference type="AlphaFoldDB" id="A0A6M0GYM7"/>
<keyword evidence="1" id="KW-0808">Transferase</keyword>
<comment type="caution">
    <text evidence="1">The sequence shown here is derived from an EMBL/GenBank/DDBJ whole genome shotgun (WGS) entry which is preliminary data.</text>
</comment>
<gene>
    <name evidence="1" type="ORF">G3M99_01005</name>
</gene>
<evidence type="ECO:0000313" key="2">
    <source>
        <dbReference type="Proteomes" id="UP000481872"/>
    </source>
</evidence>
<dbReference type="Proteomes" id="UP000481872">
    <property type="component" value="Unassembled WGS sequence"/>
</dbReference>
<evidence type="ECO:0000313" key="1">
    <source>
        <dbReference type="EMBL" id="NEU03449.1"/>
    </source>
</evidence>
<reference evidence="1 2" key="1">
    <citation type="submission" date="2020-02" db="EMBL/GenBank/DDBJ databases">
        <title>Genome assembly of a novel Clostridium senegalense strain.</title>
        <authorList>
            <person name="Gupta T.B."/>
            <person name="Jauregui R."/>
            <person name="Maclean P."/>
            <person name="Nawarathana A."/>
            <person name="Brightwell G."/>
        </authorList>
    </citation>
    <scope>NUCLEOTIDE SEQUENCE [LARGE SCALE GENOMIC DNA]</scope>
    <source>
        <strain evidence="1 2">AGRFS4</strain>
    </source>
</reference>
<accession>A0A6M0GYM7</accession>
<dbReference type="EMBL" id="JAAGPU010000001">
    <property type="protein sequence ID" value="NEU03449.1"/>
    <property type="molecule type" value="Genomic_DNA"/>
</dbReference>
<dbReference type="RefSeq" id="WP_199868800.1">
    <property type="nucleotide sequence ID" value="NZ_JAAGPU010000001.1"/>
</dbReference>
<name>A0A6M0GYM7_9CLOT</name>
<organism evidence="1 2">
    <name type="scientific">Clostridium senegalense</name>
    <dbReference type="NCBI Taxonomy" id="1465809"/>
    <lineage>
        <taxon>Bacteria</taxon>
        <taxon>Bacillati</taxon>
        <taxon>Bacillota</taxon>
        <taxon>Clostridia</taxon>
        <taxon>Eubacteriales</taxon>
        <taxon>Clostridiaceae</taxon>
        <taxon>Clostridium</taxon>
    </lineage>
</organism>
<dbReference type="GO" id="GO:0016740">
    <property type="term" value="F:transferase activity"/>
    <property type="evidence" value="ECO:0007669"/>
    <property type="project" value="UniProtKB-KW"/>
</dbReference>